<proteinExistence type="predicted"/>
<protein>
    <submittedName>
        <fullName evidence="1">Uncharacterized protein</fullName>
    </submittedName>
</protein>
<gene>
    <name evidence="1" type="ORF">DPMN_164233</name>
</gene>
<evidence type="ECO:0000313" key="2">
    <source>
        <dbReference type="Proteomes" id="UP000828390"/>
    </source>
</evidence>
<dbReference type="AlphaFoldDB" id="A0A9D4ETB3"/>
<name>A0A9D4ETB3_DREPO</name>
<dbReference type="Proteomes" id="UP000828390">
    <property type="component" value="Unassembled WGS sequence"/>
</dbReference>
<comment type="caution">
    <text evidence="1">The sequence shown here is derived from an EMBL/GenBank/DDBJ whole genome shotgun (WGS) entry which is preliminary data.</text>
</comment>
<evidence type="ECO:0000313" key="1">
    <source>
        <dbReference type="EMBL" id="KAH3786130.1"/>
    </source>
</evidence>
<keyword evidence="2" id="KW-1185">Reference proteome</keyword>
<reference evidence="1" key="1">
    <citation type="journal article" date="2019" name="bioRxiv">
        <title>The Genome of the Zebra Mussel, Dreissena polymorpha: A Resource for Invasive Species Research.</title>
        <authorList>
            <person name="McCartney M.A."/>
            <person name="Auch B."/>
            <person name="Kono T."/>
            <person name="Mallez S."/>
            <person name="Zhang Y."/>
            <person name="Obille A."/>
            <person name="Becker A."/>
            <person name="Abrahante J.E."/>
            <person name="Garbe J."/>
            <person name="Badalamenti J.P."/>
            <person name="Herman A."/>
            <person name="Mangelson H."/>
            <person name="Liachko I."/>
            <person name="Sullivan S."/>
            <person name="Sone E.D."/>
            <person name="Koren S."/>
            <person name="Silverstein K.A.T."/>
            <person name="Beckman K.B."/>
            <person name="Gohl D.M."/>
        </authorList>
    </citation>
    <scope>NUCLEOTIDE SEQUENCE</scope>
    <source>
        <strain evidence="1">Duluth1</strain>
        <tissue evidence="1">Whole animal</tissue>
    </source>
</reference>
<organism evidence="1 2">
    <name type="scientific">Dreissena polymorpha</name>
    <name type="common">Zebra mussel</name>
    <name type="synonym">Mytilus polymorpha</name>
    <dbReference type="NCBI Taxonomy" id="45954"/>
    <lineage>
        <taxon>Eukaryota</taxon>
        <taxon>Metazoa</taxon>
        <taxon>Spiralia</taxon>
        <taxon>Lophotrochozoa</taxon>
        <taxon>Mollusca</taxon>
        <taxon>Bivalvia</taxon>
        <taxon>Autobranchia</taxon>
        <taxon>Heteroconchia</taxon>
        <taxon>Euheterodonta</taxon>
        <taxon>Imparidentia</taxon>
        <taxon>Neoheterodontei</taxon>
        <taxon>Myida</taxon>
        <taxon>Dreissenoidea</taxon>
        <taxon>Dreissenidae</taxon>
        <taxon>Dreissena</taxon>
    </lineage>
</organism>
<accession>A0A9D4ETB3</accession>
<sequence>MINYWIYSLGQKESGETLKSTTPDGIPDDQPGIVNDNDDVRARTESLDLLTPAQLPVTELNAVNIPT</sequence>
<dbReference type="EMBL" id="JAIWYP010000008">
    <property type="protein sequence ID" value="KAH3786130.1"/>
    <property type="molecule type" value="Genomic_DNA"/>
</dbReference>
<reference evidence="1" key="2">
    <citation type="submission" date="2020-11" db="EMBL/GenBank/DDBJ databases">
        <authorList>
            <person name="McCartney M.A."/>
            <person name="Auch B."/>
            <person name="Kono T."/>
            <person name="Mallez S."/>
            <person name="Becker A."/>
            <person name="Gohl D.M."/>
            <person name="Silverstein K.A.T."/>
            <person name="Koren S."/>
            <person name="Bechman K.B."/>
            <person name="Herman A."/>
            <person name="Abrahante J.E."/>
            <person name="Garbe J."/>
        </authorList>
    </citation>
    <scope>NUCLEOTIDE SEQUENCE</scope>
    <source>
        <strain evidence="1">Duluth1</strain>
        <tissue evidence="1">Whole animal</tissue>
    </source>
</reference>